<organism evidence="2 3">
    <name type="scientific">Salinimonas marina</name>
    <dbReference type="NCBI Taxonomy" id="2785918"/>
    <lineage>
        <taxon>Bacteria</taxon>
        <taxon>Pseudomonadati</taxon>
        <taxon>Pseudomonadota</taxon>
        <taxon>Gammaproteobacteria</taxon>
        <taxon>Alteromonadales</taxon>
        <taxon>Alteromonadaceae</taxon>
        <taxon>Alteromonas/Salinimonas group</taxon>
        <taxon>Salinimonas</taxon>
    </lineage>
</organism>
<dbReference type="GO" id="GO:0006508">
    <property type="term" value="P:proteolysis"/>
    <property type="evidence" value="ECO:0007669"/>
    <property type="project" value="UniProtKB-KW"/>
</dbReference>
<evidence type="ECO:0000313" key="3">
    <source>
        <dbReference type="Proteomes" id="UP000595095"/>
    </source>
</evidence>
<dbReference type="Pfam" id="PF04386">
    <property type="entry name" value="SspB"/>
    <property type="match status" value="1"/>
</dbReference>
<name>A0A7S9HCE0_9ALTE</name>
<sequence length="154" mass="16934">MSTMTPNQPYLLKAFFDWIVDNQMTPYIVVDATNELVEVPQEFVKEGQIVLNVSPSACVNFAMDLEFISFQARFGGQPQNISMPCQAVMAIYARENGAGTVFAVEEDLTATETEKTIEDATEQSTRPSGDINEADSDNAPVPPKKGKPNLKVIK</sequence>
<evidence type="ECO:0000313" key="2">
    <source>
        <dbReference type="EMBL" id="QPG05181.1"/>
    </source>
</evidence>
<dbReference type="GO" id="GO:0045732">
    <property type="term" value="P:positive regulation of protein catabolic process"/>
    <property type="evidence" value="ECO:0007669"/>
    <property type="project" value="TreeGrafter"/>
</dbReference>
<dbReference type="GO" id="GO:0005840">
    <property type="term" value="C:ribosome"/>
    <property type="evidence" value="ECO:0007669"/>
    <property type="project" value="TreeGrafter"/>
</dbReference>
<dbReference type="InterPro" id="IPR036760">
    <property type="entry name" value="SspB-like_sf"/>
</dbReference>
<dbReference type="InterPro" id="IPR007481">
    <property type="entry name" value="SspB"/>
</dbReference>
<evidence type="ECO:0000256" key="1">
    <source>
        <dbReference type="SAM" id="MobiDB-lite"/>
    </source>
</evidence>
<dbReference type="GO" id="GO:0005829">
    <property type="term" value="C:cytosol"/>
    <property type="evidence" value="ECO:0007669"/>
    <property type="project" value="TreeGrafter"/>
</dbReference>
<keyword evidence="3" id="KW-1185">Reference proteome</keyword>
<dbReference type="SUPFAM" id="SSF101738">
    <property type="entry name" value="SspB-like"/>
    <property type="match status" value="1"/>
</dbReference>
<proteinExistence type="predicted"/>
<dbReference type="Proteomes" id="UP000595095">
    <property type="component" value="Chromosome"/>
</dbReference>
<feature type="region of interest" description="Disordered" evidence="1">
    <location>
        <begin position="109"/>
        <end position="154"/>
    </location>
</feature>
<protein>
    <submittedName>
        <fullName evidence="2">ClpXP protease specificity-enhancing factor</fullName>
    </submittedName>
</protein>
<dbReference type="EMBL" id="CP064795">
    <property type="protein sequence ID" value="QPG05181.1"/>
    <property type="molecule type" value="Genomic_DNA"/>
</dbReference>
<dbReference type="PANTHER" id="PTHR37486">
    <property type="entry name" value="STRINGENT STARVATION PROTEIN B"/>
    <property type="match status" value="1"/>
</dbReference>
<keyword evidence="2" id="KW-0645">Protease</keyword>
<dbReference type="PANTHER" id="PTHR37486:SF1">
    <property type="entry name" value="STRINGENT STARVATION PROTEIN B"/>
    <property type="match status" value="1"/>
</dbReference>
<dbReference type="KEGG" id="smaa:IT774_13775"/>
<feature type="compositionally biased region" description="Basic residues" evidence="1">
    <location>
        <begin position="144"/>
        <end position="154"/>
    </location>
</feature>
<dbReference type="NCBIfam" id="NF008769">
    <property type="entry name" value="PRK11798.2-5"/>
    <property type="match status" value="1"/>
</dbReference>
<dbReference type="AlphaFoldDB" id="A0A7S9HCE0"/>
<reference evidence="2 3" key="1">
    <citation type="submission" date="2020-11" db="EMBL/GenBank/DDBJ databases">
        <title>Complete genome sequence for Salinimonas sp. strain G2-b.</title>
        <authorList>
            <person name="Park S.-J."/>
        </authorList>
    </citation>
    <scope>NUCLEOTIDE SEQUENCE [LARGE SCALE GENOMIC DNA]</scope>
    <source>
        <strain evidence="2 3">G2-b</strain>
    </source>
</reference>
<accession>A0A7S9HCE0</accession>
<keyword evidence="2" id="KW-0378">Hydrolase</keyword>
<dbReference type="PIRSF" id="PIRSF005276">
    <property type="entry name" value="SspB"/>
    <property type="match status" value="1"/>
</dbReference>
<dbReference type="NCBIfam" id="NF008763">
    <property type="entry name" value="PRK11798.1-2"/>
    <property type="match status" value="1"/>
</dbReference>
<dbReference type="GO" id="GO:0008233">
    <property type="term" value="F:peptidase activity"/>
    <property type="evidence" value="ECO:0007669"/>
    <property type="project" value="UniProtKB-KW"/>
</dbReference>
<dbReference type="RefSeq" id="WP_195810272.1">
    <property type="nucleotide sequence ID" value="NZ_CP064795.1"/>
</dbReference>
<dbReference type="Gene3D" id="2.30.30.220">
    <property type="entry name" value="SspB-like"/>
    <property type="match status" value="1"/>
</dbReference>
<gene>
    <name evidence="2" type="ORF">IT774_13775</name>
</gene>